<feature type="compositionally biased region" description="Polar residues" evidence="1">
    <location>
        <begin position="804"/>
        <end position="813"/>
    </location>
</feature>
<organism evidence="2">
    <name type="scientific">uncultured Caudovirales phage</name>
    <dbReference type="NCBI Taxonomy" id="2100421"/>
    <lineage>
        <taxon>Viruses</taxon>
        <taxon>Duplodnaviria</taxon>
        <taxon>Heunggongvirae</taxon>
        <taxon>Uroviricota</taxon>
        <taxon>Caudoviricetes</taxon>
        <taxon>Peduoviridae</taxon>
        <taxon>Maltschvirus</taxon>
        <taxon>Maltschvirus maltsch</taxon>
    </lineage>
</organism>
<evidence type="ECO:0000256" key="1">
    <source>
        <dbReference type="SAM" id="MobiDB-lite"/>
    </source>
</evidence>
<dbReference type="InterPro" id="IPR022025">
    <property type="entry name" value="Amidoligase_2"/>
</dbReference>
<dbReference type="GO" id="GO:0016874">
    <property type="term" value="F:ligase activity"/>
    <property type="evidence" value="ECO:0007669"/>
    <property type="project" value="UniProtKB-KW"/>
</dbReference>
<feature type="region of interest" description="Disordered" evidence="1">
    <location>
        <begin position="978"/>
        <end position="997"/>
    </location>
</feature>
<dbReference type="Pfam" id="PF12224">
    <property type="entry name" value="Amidoligase_2"/>
    <property type="match status" value="1"/>
</dbReference>
<protein>
    <submittedName>
        <fullName evidence="2">Amidoligase enzyme</fullName>
    </submittedName>
</protein>
<name>A0A6J7WGV0_9CAUD</name>
<feature type="region of interest" description="Disordered" evidence="1">
    <location>
        <begin position="800"/>
        <end position="824"/>
    </location>
</feature>
<gene>
    <name evidence="2" type="ORF">UFOVP190_309</name>
</gene>
<dbReference type="EMBL" id="LR798243">
    <property type="protein sequence ID" value="CAB5214892.1"/>
    <property type="molecule type" value="Genomic_DNA"/>
</dbReference>
<keyword evidence="2" id="KW-0436">Ligase</keyword>
<evidence type="ECO:0000313" key="2">
    <source>
        <dbReference type="EMBL" id="CAB5214892.1"/>
    </source>
</evidence>
<sequence length="1071" mass="122344">MRFKHFKPSNLTEQQLDELRINPTTLQQFAKSGDAQGIVAGFEAELVFTGLGGEGDYDQDPEPDYDADERCYTIEGVMEFFENDEYGYGISGRDASRLQDDLDDKYTEWYDEQMHNDFRNEAEDRIREVWEEEFDREYFVEEYLKNELDLTSEEIKVAMEAGENAPRFNSSSEQKAYIENNPAYEKYLEADEIADAELDELVEKSVDNQDEYWDQALDEFRENYTIDNDSSFFSDIGLRYMSDVANEFSLMWPVITYTGGSAGGFNQDSAERLARDLEKELGVKTNVSGGYHSAKRDNETWIFEPDSSLDANDDDDMPVEIVSPPMPLEECLRQMENFFAWAESNGAYANKSTGFHMGVSLPYTGGRVDYIKLALFLGDEHVLREFGRSGNHFCEAAIKKIRQSVKGKKQAVGNALELMKHNLIELAQKALEINNHGFGKYTSINPQGGNDSTRPDKERGAKYIEFRSAGGSNYFENIDKLKNTLLRYAQAMHIASRPDLERKEYYKKLYKLIAPPEGDPALDLFSRFATGEISSTELKKTWADKILNKDAPELTKKGIWQLYNRVDGTPIAGERYSNYTKQDAWTKAKQSISPGSSAEGFEKAYELRDMNANTGRWNIVDRETKEVLDTVEYPEREQAVDRAYSLFPDRAIYVEPAANDKPSPELSRRAKLAKNIKDAPAEPVKRWIVYDTETGEEHYNHEGRKSNLVQAMRKMEQDNKWPRGRLSIKLADIQPDDELNDLHKELGIGSSNMPKWEIYSIRNGHVFHTISSDSQQDAEAQAQQWFNDNDVENTSAFGLRQKSSETQQQQNTGRAPEGFLTQRPATGNYVLRRRENGEGVGPVLYQFQADSNSDAIEQARRWTNSKGVERLSVWLDHTANVPREAFTNNLSWRDQLRRHIEPTPGNRTNEPTRWEIRVIGTGEVIHNFSLIPGVDRQAVANREAQEWADRQGLSDPVEAVWAPEGPNEVPIDVAQNFQEPPASWDSGPPSPQASNQQRSDWEFYRYDDPDNTFWTMQNATAEEAMQFIQDQETGGMPPGFIRTRQIQAESVLSKWESIVESMISPVCRLGR</sequence>
<proteinExistence type="predicted"/>
<accession>A0A6J7WGV0</accession>
<reference evidence="2" key="1">
    <citation type="submission" date="2020-05" db="EMBL/GenBank/DDBJ databases">
        <authorList>
            <person name="Chiriac C."/>
            <person name="Salcher M."/>
            <person name="Ghai R."/>
            <person name="Kavagutti S V."/>
        </authorList>
    </citation>
    <scope>NUCLEOTIDE SEQUENCE</scope>
</reference>